<dbReference type="AlphaFoldDB" id="A0A2N5TK58"/>
<sequence>MSPHEDAQNLAFNKIQQAIREEDLWLAAWLMARFINKHKYQLMPSQLTWLNGELSQRRREVQNTCLALEERAQRDARDDFHKWFSTGLMFREISDRSWDNHTYGFELWRLRTKLAVYSRAAGYLQEIILMATRKRDRKSGVSLELELEAMGCAPSTHSIQAAALEDEDWILIRREEAQRGDYHGFQWCMPRPQMENI</sequence>
<protein>
    <submittedName>
        <fullName evidence="1">Uncharacterized protein</fullName>
    </submittedName>
</protein>
<reference evidence="1 2" key="1">
    <citation type="submission" date="2017-11" db="EMBL/GenBank/DDBJ databases">
        <title>De novo assembly and phasing of dikaryotic genomes from two isolates of Puccinia coronata f. sp. avenae, the causal agent of oat crown rust.</title>
        <authorList>
            <person name="Miller M.E."/>
            <person name="Zhang Y."/>
            <person name="Omidvar V."/>
            <person name="Sperschneider J."/>
            <person name="Schwessinger B."/>
            <person name="Raley C."/>
            <person name="Palmer J.M."/>
            <person name="Garnica D."/>
            <person name="Upadhyaya N."/>
            <person name="Rathjen J."/>
            <person name="Taylor J.M."/>
            <person name="Park R.F."/>
            <person name="Dodds P.N."/>
            <person name="Hirsch C.D."/>
            <person name="Kianian S.F."/>
            <person name="Figueroa M."/>
        </authorList>
    </citation>
    <scope>NUCLEOTIDE SEQUENCE [LARGE SCALE GENOMIC DNA]</scope>
    <source>
        <strain evidence="1">12SD80</strain>
    </source>
</reference>
<comment type="caution">
    <text evidence="1">The sequence shown here is derived from an EMBL/GenBank/DDBJ whole genome shotgun (WGS) entry which is preliminary data.</text>
</comment>
<dbReference type="Proteomes" id="UP000235392">
    <property type="component" value="Unassembled WGS sequence"/>
</dbReference>
<evidence type="ECO:0000313" key="1">
    <source>
        <dbReference type="EMBL" id="PLW25873.1"/>
    </source>
</evidence>
<organism evidence="1 2">
    <name type="scientific">Puccinia coronata f. sp. avenae</name>
    <dbReference type="NCBI Taxonomy" id="200324"/>
    <lineage>
        <taxon>Eukaryota</taxon>
        <taxon>Fungi</taxon>
        <taxon>Dikarya</taxon>
        <taxon>Basidiomycota</taxon>
        <taxon>Pucciniomycotina</taxon>
        <taxon>Pucciniomycetes</taxon>
        <taxon>Pucciniales</taxon>
        <taxon>Pucciniaceae</taxon>
        <taxon>Puccinia</taxon>
    </lineage>
</organism>
<accession>A0A2N5TK58</accession>
<dbReference type="EMBL" id="PGCI01000501">
    <property type="protein sequence ID" value="PLW25873.1"/>
    <property type="molecule type" value="Genomic_DNA"/>
</dbReference>
<gene>
    <name evidence="1" type="ORF">PCASD_23505</name>
</gene>
<name>A0A2N5TK58_9BASI</name>
<evidence type="ECO:0000313" key="2">
    <source>
        <dbReference type="Proteomes" id="UP000235392"/>
    </source>
</evidence>
<proteinExistence type="predicted"/>